<organism evidence="2 3">
    <name type="scientific">Ahniella affigens</name>
    <dbReference type="NCBI Taxonomy" id="2021234"/>
    <lineage>
        <taxon>Bacteria</taxon>
        <taxon>Pseudomonadati</taxon>
        <taxon>Pseudomonadota</taxon>
        <taxon>Gammaproteobacteria</taxon>
        <taxon>Lysobacterales</taxon>
        <taxon>Rhodanobacteraceae</taxon>
        <taxon>Ahniella</taxon>
    </lineage>
</organism>
<feature type="compositionally biased region" description="Basic and acidic residues" evidence="1">
    <location>
        <begin position="35"/>
        <end position="50"/>
    </location>
</feature>
<name>A0A2P1PSF4_9GAMM</name>
<dbReference type="AlphaFoldDB" id="A0A2P1PSF4"/>
<reference evidence="2 3" key="1">
    <citation type="submission" date="2018-03" db="EMBL/GenBank/DDBJ databases">
        <title>Ahniella affigens gen. nov., sp. nov., a gammaproteobacterium isolated from sandy soil near a stream.</title>
        <authorList>
            <person name="Ko Y."/>
            <person name="Kim J.-H."/>
        </authorList>
    </citation>
    <scope>NUCLEOTIDE SEQUENCE [LARGE SCALE GENOMIC DNA]</scope>
    <source>
        <strain evidence="2 3">D13</strain>
    </source>
</reference>
<protein>
    <submittedName>
        <fullName evidence="2">Uncharacterized protein</fullName>
    </submittedName>
</protein>
<dbReference type="KEGG" id="xba:C7S18_11370"/>
<dbReference type="Proteomes" id="UP000241074">
    <property type="component" value="Chromosome"/>
</dbReference>
<keyword evidence="3" id="KW-1185">Reference proteome</keyword>
<evidence type="ECO:0000313" key="2">
    <source>
        <dbReference type="EMBL" id="AVP97760.1"/>
    </source>
</evidence>
<proteinExistence type="predicted"/>
<feature type="region of interest" description="Disordered" evidence="1">
    <location>
        <begin position="31"/>
        <end position="51"/>
    </location>
</feature>
<evidence type="ECO:0000313" key="3">
    <source>
        <dbReference type="Proteomes" id="UP000241074"/>
    </source>
</evidence>
<dbReference type="EMBL" id="CP027860">
    <property type="protein sequence ID" value="AVP97760.1"/>
    <property type="molecule type" value="Genomic_DNA"/>
</dbReference>
<reference evidence="2 3" key="2">
    <citation type="submission" date="2018-03" db="EMBL/GenBank/DDBJ databases">
        <authorList>
            <person name="Keele B.F."/>
        </authorList>
    </citation>
    <scope>NUCLEOTIDE SEQUENCE [LARGE SCALE GENOMIC DNA]</scope>
    <source>
        <strain evidence="2 3">D13</strain>
    </source>
</reference>
<accession>A0A2P1PSF4</accession>
<evidence type="ECO:0000256" key="1">
    <source>
        <dbReference type="SAM" id="MobiDB-lite"/>
    </source>
</evidence>
<sequence>MTGASRISNHRITIVVILEAAQRIPGSRAILPDNFHSRQSDDRRQPHLESPHLYCRHPGSRAADSGIQGNLAEHLIWLRSWRLTSSQGDLRCCRHPDESRDPEYLRHHSQIALGPDFRRDDELE</sequence>
<gene>
    <name evidence="2" type="ORF">C7S18_11370</name>
</gene>